<sequence length="78" mass="8670">MPQEWQSFYASILPIIPAEIASALTVIGTFSIALCAVLARFWPRPDTGSKWMYLYLLVNRVAMNSRHATNADDTRPGG</sequence>
<evidence type="ECO:0000313" key="2">
    <source>
        <dbReference type="EMBL" id="GGC37618.1"/>
    </source>
</evidence>
<evidence type="ECO:0000256" key="1">
    <source>
        <dbReference type="SAM" id="Phobius"/>
    </source>
</evidence>
<protein>
    <submittedName>
        <fullName evidence="2">Uncharacterized protein</fullName>
    </submittedName>
</protein>
<feature type="transmembrane region" description="Helical" evidence="1">
    <location>
        <begin position="20"/>
        <end position="42"/>
    </location>
</feature>
<keyword evidence="1" id="KW-0812">Transmembrane</keyword>
<proteinExistence type="predicted"/>
<comment type="caution">
    <text evidence="2">The sequence shown here is derived from an EMBL/GenBank/DDBJ whole genome shotgun (WGS) entry which is preliminary data.</text>
</comment>
<organism evidence="2 3">
    <name type="scientific">Asaia siamensis</name>
    <dbReference type="NCBI Taxonomy" id="110479"/>
    <lineage>
        <taxon>Bacteria</taxon>
        <taxon>Pseudomonadati</taxon>
        <taxon>Pseudomonadota</taxon>
        <taxon>Alphaproteobacteria</taxon>
        <taxon>Acetobacterales</taxon>
        <taxon>Acetobacteraceae</taxon>
        <taxon>Asaia</taxon>
    </lineage>
</organism>
<name>A0ABQ1MAX0_9PROT</name>
<dbReference type="Proteomes" id="UP000637769">
    <property type="component" value="Unassembled WGS sequence"/>
</dbReference>
<evidence type="ECO:0000313" key="3">
    <source>
        <dbReference type="Proteomes" id="UP000637769"/>
    </source>
</evidence>
<keyword evidence="3" id="KW-1185">Reference proteome</keyword>
<dbReference type="RefSeq" id="WP_188427050.1">
    <property type="nucleotide sequence ID" value="NZ_BMCH01000006.1"/>
</dbReference>
<reference evidence="3" key="1">
    <citation type="journal article" date="2019" name="Int. J. Syst. Evol. Microbiol.">
        <title>The Global Catalogue of Microorganisms (GCM) 10K type strain sequencing project: providing services to taxonomists for standard genome sequencing and annotation.</title>
        <authorList>
            <consortium name="The Broad Institute Genomics Platform"/>
            <consortium name="The Broad Institute Genome Sequencing Center for Infectious Disease"/>
            <person name="Wu L."/>
            <person name="Ma J."/>
        </authorList>
    </citation>
    <scope>NUCLEOTIDE SEQUENCE [LARGE SCALE GENOMIC DNA]</scope>
    <source>
        <strain evidence="3">CCM 7132</strain>
    </source>
</reference>
<gene>
    <name evidence="2" type="ORF">GCM10007207_23920</name>
</gene>
<accession>A0ABQ1MAX0</accession>
<keyword evidence="1" id="KW-1133">Transmembrane helix</keyword>
<dbReference type="EMBL" id="BMCH01000006">
    <property type="protein sequence ID" value="GGC37618.1"/>
    <property type="molecule type" value="Genomic_DNA"/>
</dbReference>
<keyword evidence="1" id="KW-0472">Membrane</keyword>